<keyword evidence="3" id="KW-1185">Reference proteome</keyword>
<organism evidence="2 3">
    <name type="scientific">Pocillopora damicornis</name>
    <name type="common">Cauliflower coral</name>
    <name type="synonym">Millepora damicornis</name>
    <dbReference type="NCBI Taxonomy" id="46731"/>
    <lineage>
        <taxon>Eukaryota</taxon>
        <taxon>Metazoa</taxon>
        <taxon>Cnidaria</taxon>
        <taxon>Anthozoa</taxon>
        <taxon>Hexacorallia</taxon>
        <taxon>Scleractinia</taxon>
        <taxon>Astrocoeniina</taxon>
        <taxon>Pocilloporidae</taxon>
        <taxon>Pocillopora</taxon>
    </lineage>
</organism>
<dbReference type="EMBL" id="RCHS01001332">
    <property type="protein sequence ID" value="RMX54073.1"/>
    <property type="molecule type" value="Genomic_DNA"/>
</dbReference>
<feature type="compositionally biased region" description="Acidic residues" evidence="1">
    <location>
        <begin position="29"/>
        <end position="40"/>
    </location>
</feature>
<evidence type="ECO:0000313" key="3">
    <source>
        <dbReference type="Proteomes" id="UP000275408"/>
    </source>
</evidence>
<dbReference type="Proteomes" id="UP000275408">
    <property type="component" value="Unassembled WGS sequence"/>
</dbReference>
<gene>
    <name evidence="2" type="ORF">pdam_00013162</name>
</gene>
<name>A0A3M6UK56_POCDA</name>
<evidence type="ECO:0000256" key="1">
    <source>
        <dbReference type="SAM" id="MobiDB-lite"/>
    </source>
</evidence>
<reference evidence="2 3" key="1">
    <citation type="journal article" date="2018" name="Sci. Rep.">
        <title>Comparative analysis of the Pocillopora damicornis genome highlights role of immune system in coral evolution.</title>
        <authorList>
            <person name="Cunning R."/>
            <person name="Bay R.A."/>
            <person name="Gillette P."/>
            <person name="Baker A.C."/>
            <person name="Traylor-Knowles N."/>
        </authorList>
    </citation>
    <scope>NUCLEOTIDE SEQUENCE [LARGE SCALE GENOMIC DNA]</scope>
    <source>
        <strain evidence="2">RSMAS</strain>
        <tissue evidence="2">Whole animal</tissue>
    </source>
</reference>
<feature type="compositionally biased region" description="Acidic residues" evidence="1">
    <location>
        <begin position="1"/>
        <end position="11"/>
    </location>
</feature>
<dbReference type="AlphaFoldDB" id="A0A3M6UK56"/>
<comment type="caution">
    <text evidence="2">The sequence shown here is derived from an EMBL/GenBank/DDBJ whole genome shotgun (WGS) entry which is preliminary data.</text>
</comment>
<protein>
    <submittedName>
        <fullName evidence="2">Uncharacterized protein</fullName>
    </submittedName>
</protein>
<accession>A0A3M6UK56</accession>
<evidence type="ECO:0000313" key="2">
    <source>
        <dbReference type="EMBL" id="RMX54073.1"/>
    </source>
</evidence>
<feature type="region of interest" description="Disordered" evidence="1">
    <location>
        <begin position="1"/>
        <end position="48"/>
    </location>
</feature>
<proteinExistence type="predicted"/>
<sequence length="61" mass="6981">MIVWFEDEREDLEEKQGSSKLARQAGIEYNDDDAYNDNGDDGNNNNPISTVTLKTLCRSER</sequence>